<sequence>MKSRLSVTLTAIALFITAAACTQTESYTSKIHVTKLVPADVFEVLPESAAQTEFKVFKDSGDIKGEYFELAMIEIEETASGDIPAKIMDSLKTEVAALGGNGILILNNEASDAKDLHNKKMKVIAIYNLEQLNDNAPTLVSL</sequence>
<dbReference type="EMBL" id="FXTP01000016">
    <property type="protein sequence ID" value="SMO93260.1"/>
    <property type="molecule type" value="Genomic_DNA"/>
</dbReference>
<dbReference type="AlphaFoldDB" id="A0A521FCN4"/>
<organism evidence="2 3">
    <name type="scientific">Gracilimonas mengyeensis</name>
    <dbReference type="NCBI Taxonomy" id="1302730"/>
    <lineage>
        <taxon>Bacteria</taxon>
        <taxon>Pseudomonadati</taxon>
        <taxon>Balneolota</taxon>
        <taxon>Balneolia</taxon>
        <taxon>Balneolales</taxon>
        <taxon>Balneolaceae</taxon>
        <taxon>Gracilimonas</taxon>
    </lineage>
</organism>
<dbReference type="RefSeq" id="WP_142455758.1">
    <property type="nucleotide sequence ID" value="NZ_FXTP01000016.1"/>
</dbReference>
<evidence type="ECO:0000313" key="2">
    <source>
        <dbReference type="EMBL" id="SMO93260.1"/>
    </source>
</evidence>
<gene>
    <name evidence="2" type="ORF">SAMN06265219_11658</name>
</gene>
<accession>A0A521FCN4</accession>
<keyword evidence="1" id="KW-0732">Signal</keyword>
<name>A0A521FCN4_9BACT</name>
<evidence type="ECO:0000256" key="1">
    <source>
        <dbReference type="SAM" id="SignalP"/>
    </source>
</evidence>
<dbReference type="Proteomes" id="UP000317557">
    <property type="component" value="Unassembled WGS sequence"/>
</dbReference>
<proteinExistence type="predicted"/>
<evidence type="ECO:0000313" key="3">
    <source>
        <dbReference type="Proteomes" id="UP000317557"/>
    </source>
</evidence>
<dbReference type="PROSITE" id="PS51257">
    <property type="entry name" value="PROKAR_LIPOPROTEIN"/>
    <property type="match status" value="1"/>
</dbReference>
<reference evidence="2 3" key="1">
    <citation type="submission" date="2017-05" db="EMBL/GenBank/DDBJ databases">
        <authorList>
            <person name="Varghese N."/>
            <person name="Submissions S."/>
        </authorList>
    </citation>
    <scope>NUCLEOTIDE SEQUENCE [LARGE SCALE GENOMIC DNA]</scope>
    <source>
        <strain evidence="2 3">DSM 21985</strain>
    </source>
</reference>
<feature type="signal peptide" evidence="1">
    <location>
        <begin position="1"/>
        <end position="20"/>
    </location>
</feature>
<keyword evidence="3" id="KW-1185">Reference proteome</keyword>
<feature type="chain" id="PRO_5022130773" evidence="1">
    <location>
        <begin position="21"/>
        <end position="142"/>
    </location>
</feature>
<protein>
    <submittedName>
        <fullName evidence="2">Uncharacterized protein</fullName>
    </submittedName>
</protein>